<evidence type="ECO:0000313" key="3">
    <source>
        <dbReference type="Proteomes" id="UP001642540"/>
    </source>
</evidence>
<keyword evidence="1" id="KW-1133">Transmembrane helix</keyword>
<evidence type="ECO:0000256" key="1">
    <source>
        <dbReference type="SAM" id="Phobius"/>
    </source>
</evidence>
<accession>A0ABP1PME7</accession>
<keyword evidence="3" id="KW-1185">Reference proteome</keyword>
<dbReference type="Proteomes" id="UP001642540">
    <property type="component" value="Unassembled WGS sequence"/>
</dbReference>
<sequence>MLYICPWCSLEKVVKAVAIYEIKKEAICWVWLGLTMTIITISVVSEIYKFLGVEIGPIGGNRKDASAALLIYTLAQYLEIWVVLRFVMQLRHQRKAHQLGLSVGVANGAGVGKIRQEPLVKAADYGHYEQPHSLPVYQPTSTISTV</sequence>
<reference evidence="2 3" key="1">
    <citation type="submission" date="2024-08" db="EMBL/GenBank/DDBJ databases">
        <authorList>
            <person name="Cucini C."/>
            <person name="Frati F."/>
        </authorList>
    </citation>
    <scope>NUCLEOTIDE SEQUENCE [LARGE SCALE GENOMIC DNA]</scope>
</reference>
<feature type="transmembrane region" description="Helical" evidence="1">
    <location>
        <begin position="26"/>
        <end position="45"/>
    </location>
</feature>
<keyword evidence="1" id="KW-0812">Transmembrane</keyword>
<protein>
    <submittedName>
        <fullName evidence="2">Uncharacterized protein</fullName>
    </submittedName>
</protein>
<gene>
    <name evidence="2" type="ORF">ODALV1_LOCUS1633</name>
</gene>
<keyword evidence="1" id="KW-0472">Membrane</keyword>
<dbReference type="EMBL" id="CAXLJM020000005">
    <property type="protein sequence ID" value="CAL8071257.1"/>
    <property type="molecule type" value="Genomic_DNA"/>
</dbReference>
<organism evidence="2 3">
    <name type="scientific">Orchesella dallaii</name>
    <dbReference type="NCBI Taxonomy" id="48710"/>
    <lineage>
        <taxon>Eukaryota</taxon>
        <taxon>Metazoa</taxon>
        <taxon>Ecdysozoa</taxon>
        <taxon>Arthropoda</taxon>
        <taxon>Hexapoda</taxon>
        <taxon>Collembola</taxon>
        <taxon>Entomobryomorpha</taxon>
        <taxon>Entomobryoidea</taxon>
        <taxon>Orchesellidae</taxon>
        <taxon>Orchesellinae</taxon>
        <taxon>Orchesella</taxon>
    </lineage>
</organism>
<comment type="caution">
    <text evidence="2">The sequence shown here is derived from an EMBL/GenBank/DDBJ whole genome shotgun (WGS) entry which is preliminary data.</text>
</comment>
<proteinExistence type="predicted"/>
<evidence type="ECO:0000313" key="2">
    <source>
        <dbReference type="EMBL" id="CAL8071257.1"/>
    </source>
</evidence>
<name>A0ABP1PME7_9HEXA</name>
<feature type="transmembrane region" description="Helical" evidence="1">
    <location>
        <begin position="65"/>
        <end position="87"/>
    </location>
</feature>